<proteinExistence type="predicted"/>
<dbReference type="NCBIfam" id="TIGR04474">
    <property type="entry name" value="tcm_partner"/>
    <property type="match status" value="1"/>
</dbReference>
<reference evidence="1 2" key="1">
    <citation type="journal article" date="2019" name="ACS Chem. Biol.">
        <title>Identification and Mobilization of a Cryptic Antibiotic Biosynthesis Gene Locus from a Human-Pathogenic Nocardia Isolate.</title>
        <authorList>
            <person name="Herisse M."/>
            <person name="Ishida K."/>
            <person name="Porter J.L."/>
            <person name="Howden B."/>
            <person name="Hertweck C."/>
            <person name="Stinear T.P."/>
            <person name="Pidot S.J."/>
        </authorList>
    </citation>
    <scope>NUCLEOTIDE SEQUENCE [LARGE SCALE GENOMIC DNA]</scope>
    <source>
        <strain evidence="1 2">AUSMDU00012717</strain>
    </source>
</reference>
<evidence type="ECO:0000313" key="1">
    <source>
        <dbReference type="EMBL" id="QIS13637.1"/>
    </source>
</evidence>
<dbReference type="InterPro" id="IPR031009">
    <property type="entry name" value="Tcm_partner"/>
</dbReference>
<protein>
    <submittedName>
        <fullName evidence="1">Three-Cys-motif partner protein TcmP</fullName>
    </submittedName>
</protein>
<accession>A0A6G9YKN9</accession>
<keyword evidence="2" id="KW-1185">Reference proteome</keyword>
<dbReference type="EMBL" id="CP046172">
    <property type="protein sequence ID" value="QIS13637.1"/>
    <property type="molecule type" value="Genomic_DNA"/>
</dbReference>
<organism evidence="1 2">
    <name type="scientific">Nocardia arthritidis</name>
    <dbReference type="NCBI Taxonomy" id="228602"/>
    <lineage>
        <taxon>Bacteria</taxon>
        <taxon>Bacillati</taxon>
        <taxon>Actinomycetota</taxon>
        <taxon>Actinomycetes</taxon>
        <taxon>Mycobacteriales</taxon>
        <taxon>Nocardiaceae</taxon>
        <taxon>Nocardia</taxon>
    </lineage>
</organism>
<dbReference type="AlphaFoldDB" id="A0A6G9YKN9"/>
<dbReference type="Proteomes" id="UP000503540">
    <property type="component" value="Chromosome"/>
</dbReference>
<dbReference type="RefSeq" id="WP_167479552.1">
    <property type="nucleotide sequence ID" value="NZ_CP046172.1"/>
</dbReference>
<sequence length="363" mass="41199">MSAKNPVPWPIEPHTVAKHALYRQYFSKWFPIMANGWNGNVTYAEGFAGPGIYTGGEPGSPVIALRTIFDNPETWNKNMRLLFVDHDKRCTDLLPKQLENAAGMRLGEIGTYGIDLEIREGSCVPVLEQLLDEHHAWGRPMLVVLDTWGGAVPFDLVHRIAGNRGGEVLITMQPQFFSRFAENEENPHGDAVFGDTGWRAVHQQPSGQKAGWLLRRYRDTIRKAGFGYVLDFELVDRRGQSLFLVFGTDHPKGLKKMKEAMWEVDDVSGIGYRDPRDPGQQTLAIVLEPNIEPLKRLLLLELRKQEPDYVSVLDLRRFALYRTVFKESQVIPALDSLIDKRLVETSEPARRKTISAVRIRQPS</sequence>
<evidence type="ECO:0000313" key="2">
    <source>
        <dbReference type="Proteomes" id="UP000503540"/>
    </source>
</evidence>
<dbReference type="KEGG" id="nah:F5544_28960"/>
<gene>
    <name evidence="1" type="primary">tcmP</name>
    <name evidence="1" type="ORF">F5544_28960</name>
</gene>
<name>A0A6G9YKN9_9NOCA</name>